<dbReference type="AlphaFoldDB" id="A0A9R1V6Z2"/>
<gene>
    <name evidence="2" type="ORF">LSAT_V11C600299780</name>
</gene>
<protein>
    <recommendedName>
        <fullName evidence="1">Reverse transcriptase zinc-binding domain-containing protein</fullName>
    </recommendedName>
</protein>
<dbReference type="EMBL" id="NBSK02000006">
    <property type="protein sequence ID" value="KAJ0200533.1"/>
    <property type="molecule type" value="Genomic_DNA"/>
</dbReference>
<dbReference type="InterPro" id="IPR026960">
    <property type="entry name" value="RVT-Znf"/>
</dbReference>
<dbReference type="Pfam" id="PF13966">
    <property type="entry name" value="zf-RVT"/>
    <property type="match status" value="1"/>
</dbReference>
<evidence type="ECO:0000313" key="3">
    <source>
        <dbReference type="Proteomes" id="UP000235145"/>
    </source>
</evidence>
<organism evidence="2 3">
    <name type="scientific">Lactuca sativa</name>
    <name type="common">Garden lettuce</name>
    <dbReference type="NCBI Taxonomy" id="4236"/>
    <lineage>
        <taxon>Eukaryota</taxon>
        <taxon>Viridiplantae</taxon>
        <taxon>Streptophyta</taxon>
        <taxon>Embryophyta</taxon>
        <taxon>Tracheophyta</taxon>
        <taxon>Spermatophyta</taxon>
        <taxon>Magnoliopsida</taxon>
        <taxon>eudicotyledons</taxon>
        <taxon>Gunneridae</taxon>
        <taxon>Pentapetalae</taxon>
        <taxon>asterids</taxon>
        <taxon>campanulids</taxon>
        <taxon>Asterales</taxon>
        <taxon>Asteraceae</taxon>
        <taxon>Cichorioideae</taxon>
        <taxon>Cichorieae</taxon>
        <taxon>Lactucinae</taxon>
        <taxon>Lactuca</taxon>
    </lineage>
</organism>
<accession>A0A9R1V6Z2</accession>
<reference evidence="2 3" key="1">
    <citation type="journal article" date="2017" name="Nat. Commun.">
        <title>Genome assembly with in vitro proximity ligation data and whole-genome triplication in lettuce.</title>
        <authorList>
            <person name="Reyes-Chin-Wo S."/>
            <person name="Wang Z."/>
            <person name="Yang X."/>
            <person name="Kozik A."/>
            <person name="Arikit S."/>
            <person name="Song C."/>
            <person name="Xia L."/>
            <person name="Froenicke L."/>
            <person name="Lavelle D.O."/>
            <person name="Truco M.J."/>
            <person name="Xia R."/>
            <person name="Zhu S."/>
            <person name="Xu C."/>
            <person name="Xu H."/>
            <person name="Xu X."/>
            <person name="Cox K."/>
            <person name="Korf I."/>
            <person name="Meyers B.C."/>
            <person name="Michelmore R.W."/>
        </authorList>
    </citation>
    <scope>NUCLEOTIDE SEQUENCE [LARGE SCALE GENOMIC DNA]</scope>
    <source>
        <strain evidence="3">cv. Salinas</strain>
        <tissue evidence="2">Seedlings</tissue>
    </source>
</reference>
<feature type="domain" description="Reverse transcriptase zinc-binding" evidence="1">
    <location>
        <begin position="18"/>
        <end position="99"/>
    </location>
</feature>
<proteinExistence type="predicted"/>
<comment type="caution">
    <text evidence="2">The sequence shown here is derived from an EMBL/GenBank/DDBJ whole genome shotgun (WGS) entry which is preliminary data.</text>
</comment>
<evidence type="ECO:0000313" key="2">
    <source>
        <dbReference type="EMBL" id="KAJ0200533.1"/>
    </source>
</evidence>
<dbReference type="Proteomes" id="UP000235145">
    <property type="component" value="Unassembled WGS sequence"/>
</dbReference>
<evidence type="ECO:0000259" key="1">
    <source>
        <dbReference type="Pfam" id="PF13966"/>
    </source>
</evidence>
<name>A0A9R1V6Z2_LACSA</name>
<keyword evidence="3" id="KW-1185">Reference proteome</keyword>
<sequence length="130" mass="15158">MIPVANGFRFNWNSDGKYTVSTLKKLLESKAPKPHSDVQINWSKVIPLKIRCFIWRVLMNRIPVAANLEVRGIKVETDMCPLCNKEKETCDHLLIRYEVAIEARSWIFKWCGILLTTFNKVTDFIRFVIS</sequence>